<organism evidence="1 2">
    <name type="scientific">Fimbriiglobus ruber</name>
    <dbReference type="NCBI Taxonomy" id="1908690"/>
    <lineage>
        <taxon>Bacteria</taxon>
        <taxon>Pseudomonadati</taxon>
        <taxon>Planctomycetota</taxon>
        <taxon>Planctomycetia</taxon>
        <taxon>Gemmatales</taxon>
        <taxon>Gemmataceae</taxon>
        <taxon>Fimbriiglobus</taxon>
    </lineage>
</organism>
<name>A0A225E9C3_9BACT</name>
<dbReference type="AlphaFoldDB" id="A0A225E9C3"/>
<comment type="caution">
    <text evidence="1">The sequence shown here is derived from an EMBL/GenBank/DDBJ whole genome shotgun (WGS) entry which is preliminary data.</text>
</comment>
<dbReference type="Pfam" id="PF10134">
    <property type="entry name" value="RPA"/>
    <property type="match status" value="1"/>
</dbReference>
<proteinExistence type="predicted"/>
<sequence length="154" mass="17145">MVGNNTKIRTPLLPDRHPIQDFFVCDVTDAIPKDDMGSMEHPIFSLSTKPDLAIREYEHNGVKVSIAPSMLGMATIHDKDILIYCISQLIAKMKTGVGLNRTLHVKALDLLLATNRNIDGRGYEQLVAALDRLRGTSIRTNIKRLSEKCPCCKS</sequence>
<dbReference type="Proteomes" id="UP000214646">
    <property type="component" value="Unassembled WGS sequence"/>
</dbReference>
<keyword evidence="2" id="KW-1185">Reference proteome</keyword>
<evidence type="ECO:0000313" key="1">
    <source>
        <dbReference type="EMBL" id="OWK47338.1"/>
    </source>
</evidence>
<gene>
    <name evidence="1" type="ORF">FRUB_01037</name>
</gene>
<dbReference type="OrthoDB" id="581589at2"/>
<accession>A0A225E9C3</accession>
<dbReference type="InterPro" id="IPR018777">
    <property type="entry name" value="Replication_initiator_prot_A"/>
</dbReference>
<dbReference type="EMBL" id="NIDE01000001">
    <property type="protein sequence ID" value="OWK47338.1"/>
    <property type="molecule type" value="Genomic_DNA"/>
</dbReference>
<evidence type="ECO:0000313" key="2">
    <source>
        <dbReference type="Proteomes" id="UP000214646"/>
    </source>
</evidence>
<reference evidence="2" key="1">
    <citation type="submission" date="2017-06" db="EMBL/GenBank/DDBJ databases">
        <title>Genome analysis of Fimbriiglobus ruber SP5, the first member of the order Planctomycetales with confirmed chitinolytic capability.</title>
        <authorList>
            <person name="Ravin N.V."/>
            <person name="Rakitin A.L."/>
            <person name="Ivanova A.A."/>
            <person name="Beletsky A.V."/>
            <person name="Kulichevskaya I.S."/>
            <person name="Mardanov A.V."/>
            <person name="Dedysh S.N."/>
        </authorList>
    </citation>
    <scope>NUCLEOTIDE SEQUENCE [LARGE SCALE GENOMIC DNA]</scope>
    <source>
        <strain evidence="2">SP5</strain>
    </source>
</reference>
<protein>
    <submittedName>
        <fullName evidence="1">Replication initiator protein A</fullName>
    </submittedName>
</protein>